<keyword evidence="18" id="KW-1185">Reference proteome</keyword>
<dbReference type="PROSITE" id="PS00379">
    <property type="entry name" value="CDP_ALCOHOL_P_TRANSF"/>
    <property type="match status" value="1"/>
</dbReference>
<evidence type="ECO:0000256" key="4">
    <source>
        <dbReference type="ARBA" id="ARBA00013174"/>
    </source>
</evidence>
<evidence type="ECO:0000256" key="5">
    <source>
        <dbReference type="ARBA" id="ARBA00017171"/>
    </source>
</evidence>
<dbReference type="InterPro" id="IPR004533">
    <property type="entry name" value="CDP-diaglyc--ser_O-PTrfase"/>
</dbReference>
<dbReference type="InterPro" id="IPR043130">
    <property type="entry name" value="CDP-OH_PTrfase_TM_dom"/>
</dbReference>
<evidence type="ECO:0000256" key="8">
    <source>
        <dbReference type="ARBA" id="ARBA00022692"/>
    </source>
</evidence>
<evidence type="ECO:0000256" key="11">
    <source>
        <dbReference type="ARBA" id="ARBA00023136"/>
    </source>
</evidence>
<protein>
    <recommendedName>
        <fullName evidence="5">CDP-diacylglycerol--serine O-phosphatidyltransferase</fullName>
        <ecNumber evidence="4">2.7.8.8</ecNumber>
    </recommendedName>
    <alternativeName>
        <fullName evidence="14">Phosphatidylserine synthase</fullName>
    </alternativeName>
</protein>
<reference evidence="17 18" key="1">
    <citation type="submission" date="2019-08" db="EMBL/GenBank/DDBJ databases">
        <title>Genome sequencing of Paenibacillus faecis DSM 23593(T).</title>
        <authorList>
            <person name="Kook J.-K."/>
            <person name="Park S.-N."/>
            <person name="Lim Y.K."/>
        </authorList>
    </citation>
    <scope>NUCLEOTIDE SEQUENCE [LARGE SCALE GENOMIC DNA]</scope>
    <source>
        <strain evidence="17 18">DSM 23593</strain>
    </source>
</reference>
<gene>
    <name evidence="17" type="primary">pssA</name>
    <name evidence="17" type="ORF">FRY98_22945</name>
</gene>
<evidence type="ECO:0000256" key="12">
    <source>
        <dbReference type="ARBA" id="ARBA00023209"/>
    </source>
</evidence>
<dbReference type="EC" id="2.7.8.8" evidence="4"/>
<dbReference type="EMBL" id="VSDO01000005">
    <property type="protein sequence ID" value="TYA10656.1"/>
    <property type="molecule type" value="Genomic_DNA"/>
</dbReference>
<keyword evidence="13" id="KW-1208">Phospholipid metabolism</keyword>
<evidence type="ECO:0000256" key="6">
    <source>
        <dbReference type="ARBA" id="ARBA00022516"/>
    </source>
</evidence>
<evidence type="ECO:0000256" key="13">
    <source>
        <dbReference type="ARBA" id="ARBA00023264"/>
    </source>
</evidence>
<evidence type="ECO:0000313" key="17">
    <source>
        <dbReference type="EMBL" id="TYA10656.1"/>
    </source>
</evidence>
<keyword evidence="8 16" id="KW-0812">Transmembrane</keyword>
<evidence type="ECO:0000256" key="7">
    <source>
        <dbReference type="ARBA" id="ARBA00022679"/>
    </source>
</evidence>
<dbReference type="GO" id="GO:0003882">
    <property type="term" value="F:CDP-diacylglycerol-serine O-phosphatidyltransferase activity"/>
    <property type="evidence" value="ECO:0007669"/>
    <property type="project" value="UniProtKB-EC"/>
</dbReference>
<organism evidence="17 18">
    <name type="scientific">Paenibacillus faecis</name>
    <dbReference type="NCBI Taxonomy" id="862114"/>
    <lineage>
        <taxon>Bacteria</taxon>
        <taxon>Bacillati</taxon>
        <taxon>Bacillota</taxon>
        <taxon>Bacilli</taxon>
        <taxon>Bacillales</taxon>
        <taxon>Paenibacillaceae</taxon>
        <taxon>Paenibacillus</taxon>
    </lineage>
</organism>
<keyword evidence="6" id="KW-0444">Lipid biosynthesis</keyword>
<keyword evidence="10" id="KW-0443">Lipid metabolism</keyword>
<dbReference type="GO" id="GO:0016020">
    <property type="term" value="C:membrane"/>
    <property type="evidence" value="ECO:0007669"/>
    <property type="project" value="InterPro"/>
</dbReference>
<evidence type="ECO:0000313" key="18">
    <source>
        <dbReference type="Proteomes" id="UP000325218"/>
    </source>
</evidence>
<evidence type="ECO:0000256" key="16">
    <source>
        <dbReference type="SAM" id="Phobius"/>
    </source>
</evidence>
<dbReference type="PANTHER" id="PTHR14269:SF61">
    <property type="entry name" value="CDP-DIACYLGLYCEROL--SERINE O-PHOSPHATIDYLTRANSFERASE"/>
    <property type="match status" value="1"/>
</dbReference>
<feature type="transmembrane region" description="Helical" evidence="16">
    <location>
        <begin position="120"/>
        <end position="137"/>
    </location>
</feature>
<dbReference type="NCBIfam" id="TIGR00473">
    <property type="entry name" value="pssA"/>
    <property type="match status" value="1"/>
</dbReference>
<sequence>MKKVFPSVLTLGNLLLGFSAILFVYQGQTAASMMLILLGLFCDFFDGFCARKLNAVSELGKELDSLADLVTFGIAPAALAYVTSLQEIRVWGAVSCLAYVCCGALRLARFNAAQSHMPGFVGMPIPLAALLVLLLSVSLPPLFVAFGTLLLSLLMVSRISFPSLKKIKPEVAEDC</sequence>
<comment type="subcellular location">
    <subcellularLocation>
        <location evidence="2">Endomembrane system</location>
        <topology evidence="2">Multi-pass membrane protein</topology>
    </subcellularLocation>
</comment>
<evidence type="ECO:0000256" key="1">
    <source>
        <dbReference type="ARBA" id="ARBA00000287"/>
    </source>
</evidence>
<comment type="caution">
    <text evidence="17">The sequence shown here is derived from an EMBL/GenBank/DDBJ whole genome shotgun (WGS) entry which is preliminary data.</text>
</comment>
<keyword evidence="9 16" id="KW-1133">Transmembrane helix</keyword>
<dbReference type="RefSeq" id="WP_148456518.1">
    <property type="nucleotide sequence ID" value="NZ_BORZ01000014.1"/>
</dbReference>
<keyword evidence="7 15" id="KW-0808">Transferase</keyword>
<dbReference type="Proteomes" id="UP000325218">
    <property type="component" value="Unassembled WGS sequence"/>
</dbReference>
<evidence type="ECO:0000256" key="9">
    <source>
        <dbReference type="ARBA" id="ARBA00022989"/>
    </source>
</evidence>
<evidence type="ECO:0000256" key="15">
    <source>
        <dbReference type="RuleBase" id="RU003750"/>
    </source>
</evidence>
<feature type="transmembrane region" description="Helical" evidence="16">
    <location>
        <begin position="31"/>
        <end position="51"/>
    </location>
</feature>
<dbReference type="InterPro" id="IPR000462">
    <property type="entry name" value="CDP-OH_P_trans"/>
</dbReference>
<name>A0A5D0CL35_9BACL</name>
<dbReference type="GO" id="GO:0012505">
    <property type="term" value="C:endomembrane system"/>
    <property type="evidence" value="ECO:0007669"/>
    <property type="project" value="UniProtKB-SubCell"/>
</dbReference>
<accession>A0A5D0CL35</accession>
<evidence type="ECO:0000256" key="14">
    <source>
        <dbReference type="ARBA" id="ARBA00032361"/>
    </source>
</evidence>
<dbReference type="Pfam" id="PF01066">
    <property type="entry name" value="CDP-OH_P_transf"/>
    <property type="match status" value="1"/>
</dbReference>
<feature type="transmembrane region" description="Helical" evidence="16">
    <location>
        <begin position="88"/>
        <end position="108"/>
    </location>
</feature>
<dbReference type="GO" id="GO:0008654">
    <property type="term" value="P:phospholipid biosynthetic process"/>
    <property type="evidence" value="ECO:0007669"/>
    <property type="project" value="UniProtKB-KW"/>
</dbReference>
<dbReference type="AlphaFoldDB" id="A0A5D0CL35"/>
<dbReference type="PANTHER" id="PTHR14269">
    <property type="entry name" value="CDP-DIACYLGLYCEROL--GLYCEROL-3-PHOSPHATE 3-PHOSPHATIDYLTRANSFERASE-RELATED"/>
    <property type="match status" value="1"/>
</dbReference>
<proteinExistence type="inferred from homology"/>
<dbReference type="InterPro" id="IPR048254">
    <property type="entry name" value="CDP_ALCOHOL_P_TRANSF_CS"/>
</dbReference>
<evidence type="ECO:0000256" key="10">
    <source>
        <dbReference type="ARBA" id="ARBA00023098"/>
    </source>
</evidence>
<comment type="similarity">
    <text evidence="3 15">Belongs to the CDP-alcohol phosphatidyltransferase class-I family.</text>
</comment>
<keyword evidence="12" id="KW-0594">Phospholipid biosynthesis</keyword>
<keyword evidence="11 16" id="KW-0472">Membrane</keyword>
<evidence type="ECO:0000256" key="3">
    <source>
        <dbReference type="ARBA" id="ARBA00010441"/>
    </source>
</evidence>
<evidence type="ECO:0000256" key="2">
    <source>
        <dbReference type="ARBA" id="ARBA00004127"/>
    </source>
</evidence>
<dbReference type="OrthoDB" id="9777147at2"/>
<dbReference type="Gene3D" id="1.20.120.1760">
    <property type="match status" value="1"/>
</dbReference>
<comment type="catalytic activity">
    <reaction evidence="1">
        <text>a CDP-1,2-diacyl-sn-glycerol + L-serine = a 1,2-diacyl-sn-glycero-3-phospho-L-serine + CMP + H(+)</text>
        <dbReference type="Rhea" id="RHEA:16913"/>
        <dbReference type="ChEBI" id="CHEBI:15378"/>
        <dbReference type="ChEBI" id="CHEBI:33384"/>
        <dbReference type="ChEBI" id="CHEBI:57262"/>
        <dbReference type="ChEBI" id="CHEBI:58332"/>
        <dbReference type="ChEBI" id="CHEBI:60377"/>
        <dbReference type="EC" id="2.7.8.8"/>
    </reaction>
</comment>
<dbReference type="InterPro" id="IPR050324">
    <property type="entry name" value="CDP-alcohol_PTase-I"/>
</dbReference>